<name>A0A382KGG5_9ZZZZ</name>
<proteinExistence type="predicted"/>
<sequence length="42" mass="5277">MREETLLMEELNRVETYDERVEVRKDLRQVRKRLHEAIKHIN</sequence>
<organism evidence="1">
    <name type="scientific">marine metagenome</name>
    <dbReference type="NCBI Taxonomy" id="408172"/>
    <lineage>
        <taxon>unclassified sequences</taxon>
        <taxon>metagenomes</taxon>
        <taxon>ecological metagenomes</taxon>
    </lineage>
</organism>
<protein>
    <submittedName>
        <fullName evidence="1">Uncharacterized protein</fullName>
    </submittedName>
</protein>
<evidence type="ECO:0000313" key="1">
    <source>
        <dbReference type="EMBL" id="SVC21821.1"/>
    </source>
</evidence>
<dbReference type="EMBL" id="UINC01079637">
    <property type="protein sequence ID" value="SVC21821.1"/>
    <property type="molecule type" value="Genomic_DNA"/>
</dbReference>
<dbReference type="AlphaFoldDB" id="A0A382KGG5"/>
<gene>
    <name evidence="1" type="ORF">METZ01_LOCUS274675</name>
</gene>
<reference evidence="1" key="1">
    <citation type="submission" date="2018-05" db="EMBL/GenBank/DDBJ databases">
        <authorList>
            <person name="Lanie J.A."/>
            <person name="Ng W.-L."/>
            <person name="Kazmierczak K.M."/>
            <person name="Andrzejewski T.M."/>
            <person name="Davidsen T.M."/>
            <person name="Wayne K.J."/>
            <person name="Tettelin H."/>
            <person name="Glass J.I."/>
            <person name="Rusch D."/>
            <person name="Podicherti R."/>
            <person name="Tsui H.-C.T."/>
            <person name="Winkler M.E."/>
        </authorList>
    </citation>
    <scope>NUCLEOTIDE SEQUENCE</scope>
</reference>
<accession>A0A382KGG5</accession>